<evidence type="ECO:0000313" key="2">
    <source>
        <dbReference type="Proteomes" id="UP000814033"/>
    </source>
</evidence>
<dbReference type="EMBL" id="MU275873">
    <property type="protein sequence ID" value="KAI0049446.1"/>
    <property type="molecule type" value="Genomic_DNA"/>
</dbReference>
<evidence type="ECO:0000313" key="1">
    <source>
        <dbReference type="EMBL" id="KAI0049446.1"/>
    </source>
</evidence>
<proteinExistence type="predicted"/>
<protein>
    <submittedName>
        <fullName evidence="1">Uncharacterized protein</fullName>
    </submittedName>
</protein>
<gene>
    <name evidence="1" type="ORF">FA95DRAFT_1489196</name>
</gene>
<name>A0ACB8S018_9AGAM</name>
<reference evidence="1" key="2">
    <citation type="journal article" date="2022" name="New Phytol.">
        <title>Evolutionary transition to the ectomycorrhizal habit in the genomes of a hyperdiverse lineage of mushroom-forming fungi.</title>
        <authorList>
            <person name="Looney B."/>
            <person name="Miyauchi S."/>
            <person name="Morin E."/>
            <person name="Drula E."/>
            <person name="Courty P.E."/>
            <person name="Kohler A."/>
            <person name="Kuo A."/>
            <person name="LaButti K."/>
            <person name="Pangilinan J."/>
            <person name="Lipzen A."/>
            <person name="Riley R."/>
            <person name="Andreopoulos W."/>
            <person name="He G."/>
            <person name="Johnson J."/>
            <person name="Nolan M."/>
            <person name="Tritt A."/>
            <person name="Barry K.W."/>
            <person name="Grigoriev I.V."/>
            <person name="Nagy L.G."/>
            <person name="Hibbett D."/>
            <person name="Henrissat B."/>
            <person name="Matheny P.B."/>
            <person name="Labbe J."/>
            <person name="Martin F.M."/>
        </authorList>
    </citation>
    <scope>NUCLEOTIDE SEQUENCE</scope>
    <source>
        <strain evidence="1">FP105234-sp</strain>
    </source>
</reference>
<sequence length="390" mass="43112">MDFDRKSAVSSFYGGRRPAQPQEDYASPPPTSQPFDPRSRRDSSSSFFNPNAPARASTELLRTQPAPYDRGSYYDTGRQEPVKGGYDEEERLGGNNDAGWDVYADFNNAGPRYSTAFGLGNDASYQPLSPQHTLTKGDDASTTGPVELVTVPAFGPEWKKDELKDMTKRGRKEKKAEDRARKWKAFNRGQYGLLGRKWLTRKVLVFVLFGLCAAVGVVLAFTIPRVPGFGFNFQTPLIGASGSFNNSIPAEFSRAPANFSFPAVAELQVDTNSNFLPLTFKHLDAQVYDLDSLRQVGEGHLSHFKLSAKTFSNIQLPLNFTYLATNDTDQTWTNWYNACKNKALYSDGSRPGLRFRLVIDMNIAGLPGKHSTSTTVTNAPCPIQLSLDSA</sequence>
<keyword evidence="2" id="KW-1185">Reference proteome</keyword>
<dbReference type="Proteomes" id="UP000814033">
    <property type="component" value="Unassembled WGS sequence"/>
</dbReference>
<reference evidence="1" key="1">
    <citation type="submission" date="2021-02" db="EMBL/GenBank/DDBJ databases">
        <authorList>
            <consortium name="DOE Joint Genome Institute"/>
            <person name="Ahrendt S."/>
            <person name="Looney B.P."/>
            <person name="Miyauchi S."/>
            <person name="Morin E."/>
            <person name="Drula E."/>
            <person name="Courty P.E."/>
            <person name="Chicoki N."/>
            <person name="Fauchery L."/>
            <person name="Kohler A."/>
            <person name="Kuo A."/>
            <person name="Labutti K."/>
            <person name="Pangilinan J."/>
            <person name="Lipzen A."/>
            <person name="Riley R."/>
            <person name="Andreopoulos W."/>
            <person name="He G."/>
            <person name="Johnson J."/>
            <person name="Barry K.W."/>
            <person name="Grigoriev I.V."/>
            <person name="Nagy L."/>
            <person name="Hibbett D."/>
            <person name="Henrissat B."/>
            <person name="Matheny P.B."/>
            <person name="Labbe J."/>
            <person name="Martin F."/>
        </authorList>
    </citation>
    <scope>NUCLEOTIDE SEQUENCE</scope>
    <source>
        <strain evidence="1">FP105234-sp</strain>
    </source>
</reference>
<organism evidence="1 2">
    <name type="scientific">Auriscalpium vulgare</name>
    <dbReference type="NCBI Taxonomy" id="40419"/>
    <lineage>
        <taxon>Eukaryota</taxon>
        <taxon>Fungi</taxon>
        <taxon>Dikarya</taxon>
        <taxon>Basidiomycota</taxon>
        <taxon>Agaricomycotina</taxon>
        <taxon>Agaricomycetes</taxon>
        <taxon>Russulales</taxon>
        <taxon>Auriscalpiaceae</taxon>
        <taxon>Auriscalpium</taxon>
    </lineage>
</organism>
<accession>A0ACB8S018</accession>
<comment type="caution">
    <text evidence="1">The sequence shown here is derived from an EMBL/GenBank/DDBJ whole genome shotgun (WGS) entry which is preliminary data.</text>
</comment>